<dbReference type="PRINTS" id="PR01100">
    <property type="entry name" value="SHIKIMTKNASE"/>
</dbReference>
<dbReference type="InterPro" id="IPR002701">
    <property type="entry name" value="CM_II_prokaryot"/>
</dbReference>
<evidence type="ECO:0000256" key="1">
    <source>
        <dbReference type="ARBA" id="ARBA00022605"/>
    </source>
</evidence>
<proteinExistence type="inferred from homology"/>
<keyword evidence="7" id="KW-0963">Cytoplasm</keyword>
<keyword evidence="4 7" id="KW-0418">Kinase</keyword>
<dbReference type="Proteomes" id="UP000822142">
    <property type="component" value="Unassembled WGS sequence"/>
</dbReference>
<organism evidence="9 10">
    <name type="scientific">Blautia hansenii</name>
    <name type="common">Ruminococcus hansenii</name>
    <dbReference type="NCBI Taxonomy" id="1322"/>
    <lineage>
        <taxon>Bacteria</taxon>
        <taxon>Bacillati</taxon>
        <taxon>Bacillota</taxon>
        <taxon>Clostridia</taxon>
        <taxon>Lachnospirales</taxon>
        <taxon>Lachnospiraceae</taxon>
        <taxon>Blautia</taxon>
    </lineage>
</organism>
<evidence type="ECO:0000259" key="8">
    <source>
        <dbReference type="PROSITE" id="PS51168"/>
    </source>
</evidence>
<keyword evidence="3 7" id="KW-0547">Nucleotide-binding</keyword>
<feature type="binding site" evidence="7">
    <location>
        <position position="105"/>
    </location>
    <ligand>
        <name>Mg(2+)</name>
        <dbReference type="ChEBI" id="CHEBI:18420"/>
    </ligand>
</feature>
<protein>
    <recommendedName>
        <fullName evidence="7">Shikimate kinase</fullName>
        <shortName evidence="7">SK</shortName>
        <ecNumber evidence="7">2.7.1.71</ecNumber>
    </recommendedName>
</protein>
<comment type="pathway">
    <text evidence="7">Metabolic intermediate biosynthesis; chorismate biosynthesis; chorismate from D-erythrose 4-phosphate and phosphoenolpyruvate: step 5/7.</text>
</comment>
<comment type="subunit">
    <text evidence="7">Monomer.</text>
</comment>
<dbReference type="InterPro" id="IPR036979">
    <property type="entry name" value="CM_dom_sf"/>
</dbReference>
<dbReference type="Gene3D" id="3.40.50.300">
    <property type="entry name" value="P-loop containing nucleotide triphosphate hydrolases"/>
    <property type="match status" value="1"/>
</dbReference>
<feature type="binding site" evidence="7">
    <location>
        <position position="226"/>
    </location>
    <ligand>
        <name>substrate</name>
    </ligand>
</feature>
<dbReference type="EMBL" id="JAAITA010000001">
    <property type="protein sequence ID" value="NSJ84747.1"/>
    <property type="molecule type" value="Genomic_DNA"/>
</dbReference>
<keyword evidence="7" id="KW-0479">Metal-binding</keyword>
<dbReference type="Gene3D" id="1.20.59.10">
    <property type="entry name" value="Chorismate mutase"/>
    <property type="match status" value="1"/>
</dbReference>
<dbReference type="CDD" id="cd00464">
    <property type="entry name" value="SK"/>
    <property type="match status" value="1"/>
</dbReference>
<dbReference type="PANTHER" id="PTHR21087">
    <property type="entry name" value="SHIKIMATE KINASE"/>
    <property type="match status" value="1"/>
</dbReference>
<comment type="cofactor">
    <cofactor evidence="7">
        <name>Mg(2+)</name>
        <dbReference type="ChEBI" id="CHEBI:18420"/>
    </cofactor>
    <text evidence="7">Binds 1 Mg(2+) ion per subunit.</text>
</comment>
<feature type="binding site" evidence="7">
    <location>
        <position position="169"/>
    </location>
    <ligand>
        <name>substrate</name>
    </ligand>
</feature>
<dbReference type="RefSeq" id="WP_173747226.1">
    <property type="nucleotide sequence ID" value="NZ_JAAITA010000001.1"/>
</dbReference>
<evidence type="ECO:0000256" key="3">
    <source>
        <dbReference type="ARBA" id="ARBA00022741"/>
    </source>
</evidence>
<sequence>MERELTGLREIIGDCDKEIVQALKTRMECIEGIIQYKRNHGLPVLQPEQEKKQLDRICKEVEGTPFGEEIIHIFERIMENSRKIQAKALFDRNILLIGFMGAGKSTVSACLGKMLAMETIEMDRFIEEKEGMKISQIFDVHGEEYFRNCESNTLIELRSKNHAVISCGGGVPLRPHNVELMKKNGYVIWLTAKPEAILERVKDSTERPLLNGHMNVSYISSLMESRREKYSAAADLIIDTTGKEIVEICEELLQKLSAMQKNKKEDE</sequence>
<dbReference type="EC" id="2.7.1.71" evidence="7"/>
<dbReference type="PANTHER" id="PTHR21087:SF16">
    <property type="entry name" value="SHIKIMATE KINASE 1, CHLOROPLASTIC"/>
    <property type="match status" value="1"/>
</dbReference>
<reference evidence="9 10" key="1">
    <citation type="journal article" date="2020" name="Cell Host Microbe">
        <title>Functional and Genomic Variation between Human-Derived Isolates of Lachnospiraceae Reveals Inter- and Intra-Species Diversity.</title>
        <authorList>
            <person name="Sorbara M.T."/>
            <person name="Littmann E.R."/>
            <person name="Fontana E."/>
            <person name="Moody T.U."/>
            <person name="Kohout C.E."/>
            <person name="Gjonbalaj M."/>
            <person name="Eaton V."/>
            <person name="Seok R."/>
            <person name="Leiner I.M."/>
            <person name="Pamer E.G."/>
        </authorList>
    </citation>
    <scope>NUCLEOTIDE SEQUENCE [LARGE SCALE GENOMIC DNA]</scope>
    <source>
        <strain evidence="9 10">MSK.15.26</strain>
    </source>
</reference>
<feature type="binding site" evidence="7">
    <location>
        <begin position="101"/>
        <end position="106"/>
    </location>
    <ligand>
        <name>ATP</name>
        <dbReference type="ChEBI" id="CHEBI:30616"/>
    </ligand>
</feature>
<dbReference type="SUPFAM" id="SSF52540">
    <property type="entry name" value="P-loop containing nucleoside triphosphate hydrolases"/>
    <property type="match status" value="1"/>
</dbReference>
<dbReference type="Pfam" id="PF01817">
    <property type="entry name" value="CM_2"/>
    <property type="match status" value="1"/>
</dbReference>
<evidence type="ECO:0000256" key="6">
    <source>
        <dbReference type="ARBA" id="ARBA00023141"/>
    </source>
</evidence>
<comment type="function">
    <text evidence="7">Catalyzes the specific phosphorylation of the 3-hydroxyl group of shikimic acid using ATP as a cosubstrate.</text>
</comment>
<dbReference type="InterPro" id="IPR036263">
    <property type="entry name" value="Chorismate_II_sf"/>
</dbReference>
<comment type="subcellular location">
    <subcellularLocation>
        <location evidence="7">Cytoplasm</location>
    </subcellularLocation>
</comment>
<dbReference type="SUPFAM" id="SSF48600">
    <property type="entry name" value="Chorismate mutase II"/>
    <property type="match status" value="1"/>
</dbReference>
<feature type="binding site" evidence="7">
    <location>
        <position position="207"/>
    </location>
    <ligand>
        <name>ATP</name>
        <dbReference type="ChEBI" id="CHEBI:30616"/>
    </ligand>
</feature>
<comment type="catalytic activity">
    <reaction evidence="7">
        <text>shikimate + ATP = 3-phosphoshikimate + ADP + H(+)</text>
        <dbReference type="Rhea" id="RHEA:13121"/>
        <dbReference type="ChEBI" id="CHEBI:15378"/>
        <dbReference type="ChEBI" id="CHEBI:30616"/>
        <dbReference type="ChEBI" id="CHEBI:36208"/>
        <dbReference type="ChEBI" id="CHEBI:145989"/>
        <dbReference type="ChEBI" id="CHEBI:456216"/>
        <dbReference type="EC" id="2.7.1.71"/>
    </reaction>
</comment>
<feature type="domain" description="Chorismate mutase" evidence="8">
    <location>
        <begin position="1"/>
        <end position="89"/>
    </location>
</feature>
<keyword evidence="2 7" id="KW-0808">Transferase</keyword>
<dbReference type="PROSITE" id="PS51168">
    <property type="entry name" value="CHORISMATE_MUT_2"/>
    <property type="match status" value="1"/>
</dbReference>
<feature type="binding site" evidence="7">
    <location>
        <position position="147"/>
    </location>
    <ligand>
        <name>substrate</name>
    </ligand>
</feature>
<keyword evidence="5 7" id="KW-0067">ATP-binding</keyword>
<keyword evidence="1 7" id="KW-0028">Amino-acid biosynthesis</keyword>
<name>A0ABX2I785_BLAHA</name>
<dbReference type="SMART" id="SM00830">
    <property type="entry name" value="CM_2"/>
    <property type="match status" value="1"/>
</dbReference>
<comment type="caution">
    <text evidence="7">Lacks conserved residue(s) required for the propagation of feature annotation.</text>
</comment>
<comment type="caution">
    <text evidence="9">The sequence shown here is derived from an EMBL/GenBank/DDBJ whole genome shotgun (WGS) entry which is preliminary data.</text>
</comment>
<dbReference type="GO" id="GO:0016301">
    <property type="term" value="F:kinase activity"/>
    <property type="evidence" value="ECO:0007669"/>
    <property type="project" value="UniProtKB-KW"/>
</dbReference>
<feature type="binding site" evidence="7">
    <location>
        <position position="123"/>
    </location>
    <ligand>
        <name>substrate</name>
    </ligand>
</feature>
<dbReference type="Pfam" id="PF01202">
    <property type="entry name" value="SKI"/>
    <property type="match status" value="1"/>
</dbReference>
<evidence type="ECO:0000256" key="5">
    <source>
        <dbReference type="ARBA" id="ARBA00022840"/>
    </source>
</evidence>
<evidence type="ECO:0000313" key="9">
    <source>
        <dbReference type="EMBL" id="NSJ84747.1"/>
    </source>
</evidence>
<gene>
    <name evidence="7" type="primary">aroK</name>
    <name evidence="9" type="ORF">G5A70_00805</name>
</gene>
<accession>A0ABX2I785</accession>
<keyword evidence="10" id="KW-1185">Reference proteome</keyword>
<dbReference type="HAMAP" id="MF_00109">
    <property type="entry name" value="Shikimate_kinase"/>
    <property type="match status" value="1"/>
</dbReference>
<dbReference type="InterPro" id="IPR000623">
    <property type="entry name" value="Shikimate_kinase/TSH1"/>
</dbReference>
<evidence type="ECO:0000256" key="4">
    <source>
        <dbReference type="ARBA" id="ARBA00022777"/>
    </source>
</evidence>
<dbReference type="InterPro" id="IPR031322">
    <property type="entry name" value="Shikimate/glucono_kinase"/>
</dbReference>
<evidence type="ECO:0000256" key="7">
    <source>
        <dbReference type="HAMAP-Rule" id="MF_00109"/>
    </source>
</evidence>
<evidence type="ECO:0000313" key="10">
    <source>
        <dbReference type="Proteomes" id="UP000822142"/>
    </source>
</evidence>
<keyword evidence="6 7" id="KW-0057">Aromatic amino acid biosynthesis</keyword>
<comment type="similarity">
    <text evidence="7">Belongs to the shikimate kinase family.</text>
</comment>
<keyword evidence="7" id="KW-0460">Magnesium</keyword>
<evidence type="ECO:0000256" key="2">
    <source>
        <dbReference type="ARBA" id="ARBA00022679"/>
    </source>
</evidence>
<dbReference type="InterPro" id="IPR027417">
    <property type="entry name" value="P-loop_NTPase"/>
</dbReference>